<accession>A0A5J4R186</accession>
<dbReference type="Pfam" id="PF12771">
    <property type="entry name" value="SusD-like_2"/>
    <property type="match status" value="2"/>
</dbReference>
<dbReference type="InterPro" id="IPR041662">
    <property type="entry name" value="SusD-like_2"/>
</dbReference>
<gene>
    <name evidence="1" type="ORF">EZS27_023346</name>
</gene>
<protein>
    <recommendedName>
        <fullName evidence="2">SusD/RagB family nutrient-binding outer membrane lipoprotein</fullName>
    </recommendedName>
</protein>
<proteinExistence type="predicted"/>
<dbReference type="InterPro" id="IPR011990">
    <property type="entry name" value="TPR-like_helical_dom_sf"/>
</dbReference>
<dbReference type="EMBL" id="SNRY01001948">
    <property type="protein sequence ID" value="KAA6327686.1"/>
    <property type="molecule type" value="Genomic_DNA"/>
</dbReference>
<dbReference type="SUPFAM" id="SSF48452">
    <property type="entry name" value="TPR-like"/>
    <property type="match status" value="1"/>
</dbReference>
<dbReference type="PROSITE" id="PS51257">
    <property type="entry name" value="PROKAR_LIPOPROTEIN"/>
    <property type="match status" value="1"/>
</dbReference>
<dbReference type="Gene3D" id="1.25.40.390">
    <property type="match status" value="2"/>
</dbReference>
<reference evidence="1" key="1">
    <citation type="submission" date="2019-03" db="EMBL/GenBank/DDBJ databases">
        <title>Single cell metagenomics reveals metabolic interactions within the superorganism composed of flagellate Streblomastix strix and complex community of Bacteroidetes bacteria on its surface.</title>
        <authorList>
            <person name="Treitli S.C."/>
            <person name="Kolisko M."/>
            <person name="Husnik F."/>
            <person name="Keeling P."/>
            <person name="Hampl V."/>
        </authorList>
    </citation>
    <scope>NUCLEOTIDE SEQUENCE</scope>
    <source>
        <strain evidence="1">STM</strain>
    </source>
</reference>
<sequence length="592" mass="66060">MKKIKYLGISLLMVFALFSCNDYLDINVDPNNPSSSVASIQSRLPWIQHHYLYAQGLTGVRTSFITQQVTATSRTTRDGCSAQWQGVAAMSTSPYQLFFVASAANCKDLYEKAEAEGAYHYMGAVKAIKAAGFMLMTDLYGEMPYTEALSESVTPKFDDGQTIFMGCLTEIDEAIEIFNRIQEPNAAPLSAGDSWNGGDVRKWLKMCYGLKARWLNNLSKKSSLYDPNAILECIDKAPKSNTENTVIKHVDTANDNVGDPLLSDPLMASIAFDWIGMNANSRVTKWYVDLLTDFDGKGIEDPRADKLIPQAQVGGANKRWMRSAGVDMQSSIRLDKGPYATLYNNATGNAITSNGRNINPGEWYCAVDDQERWGDTIYVSFRSGAVGYFGTTDDQYRAADGTIMATGTFYSRPDAPTHFLCYHEMCFIKAEVLLKKGDKAGAFAAYKEGVKAHIELMNQKLVGYEPIDNPSKSSMSSEAINNYLNTALGTADDITLGKIMTQKFIAMSFMQQNWNDMRRLDYDPAAYPGWAIPAEYFENADAQKTIPLGKQYRRIQQCSHEMNYNSENLKASHEKALADDIWAYPVWWDTVE</sequence>
<name>A0A5J4R186_9ZZZZ</name>
<organism evidence="1">
    <name type="scientific">termite gut metagenome</name>
    <dbReference type="NCBI Taxonomy" id="433724"/>
    <lineage>
        <taxon>unclassified sequences</taxon>
        <taxon>metagenomes</taxon>
        <taxon>organismal metagenomes</taxon>
    </lineage>
</organism>
<evidence type="ECO:0000313" key="1">
    <source>
        <dbReference type="EMBL" id="KAA6327686.1"/>
    </source>
</evidence>
<comment type="caution">
    <text evidence="1">The sequence shown here is derived from an EMBL/GenBank/DDBJ whole genome shotgun (WGS) entry which is preliminary data.</text>
</comment>
<dbReference type="AlphaFoldDB" id="A0A5J4R186"/>
<evidence type="ECO:0008006" key="2">
    <source>
        <dbReference type="Google" id="ProtNLM"/>
    </source>
</evidence>